<name>A0ACC3ACB8_9EURO</name>
<dbReference type="EMBL" id="JAPDRQ010000042">
    <property type="protein sequence ID" value="KAJ9659233.1"/>
    <property type="molecule type" value="Genomic_DNA"/>
</dbReference>
<proteinExistence type="predicted"/>
<reference evidence="1" key="1">
    <citation type="submission" date="2022-10" db="EMBL/GenBank/DDBJ databases">
        <title>Culturing micro-colonial fungi from biological soil crusts in the Mojave desert and describing Neophaeococcomyces mojavensis, and introducing the new genera and species Taxawa tesnikishii.</title>
        <authorList>
            <person name="Kurbessoian T."/>
            <person name="Stajich J.E."/>
        </authorList>
    </citation>
    <scope>NUCLEOTIDE SEQUENCE</scope>
    <source>
        <strain evidence="1">JES_112</strain>
    </source>
</reference>
<keyword evidence="2" id="KW-1185">Reference proteome</keyword>
<protein>
    <submittedName>
        <fullName evidence="1">Uncharacterized protein</fullName>
    </submittedName>
</protein>
<evidence type="ECO:0000313" key="1">
    <source>
        <dbReference type="EMBL" id="KAJ9659233.1"/>
    </source>
</evidence>
<sequence>MTTVSRKRRPNSLQPFCYQPLNLNKPSLRLIEVLHVGGNGVLVCELRHAETTEEYIALSYMWGPEIPYHDIKLVERGTNRKGLFRVRSNLYGFLLRAASSEVGTSFWIDAICINQQNVQERNHQVRQMGSIYRNASEVRIWLGEDLPTGEILSAMSTISHKGDLRVIDLFDKQLCPVEFRATFQAEKRAGLLKNEYWSRTWIVQEVMLAARITVQSAHGKTSWSNLAGLYTPHYDEQSPFMQKLVGHWRAGDNLDISDIPRQYPINFLLSNFGETKCADSRDHLYSLLALVVDGDKLEVDYTETPAQLLVRATKTLKLDAGDLRPLLPALNFDAKSLFAESGIHESELWKTQKVLSQIRDVLNTKRVFPACLAVAAGQCEWSKTGHGTPCAMCCEANNTICDMPECLQGWQAEARRLIEVEDQVTGAFSVRYRSYFKEWLCSIWPDFLAGPHTLSDDHCEQCFACGTKKRIQERSDEWRNMERSLQESRTGHRLPSLDNWLAVRSGPNLRMRRAGRPLALGSPPPEGPKLAAEATAAWAELFKGTARVEGWK</sequence>
<comment type="caution">
    <text evidence="1">The sequence shown here is derived from an EMBL/GenBank/DDBJ whole genome shotgun (WGS) entry which is preliminary data.</text>
</comment>
<dbReference type="Proteomes" id="UP001172386">
    <property type="component" value="Unassembled WGS sequence"/>
</dbReference>
<gene>
    <name evidence="1" type="ORF">H2198_003237</name>
</gene>
<evidence type="ECO:0000313" key="2">
    <source>
        <dbReference type="Proteomes" id="UP001172386"/>
    </source>
</evidence>
<organism evidence="1 2">
    <name type="scientific">Neophaeococcomyces mojaviensis</name>
    <dbReference type="NCBI Taxonomy" id="3383035"/>
    <lineage>
        <taxon>Eukaryota</taxon>
        <taxon>Fungi</taxon>
        <taxon>Dikarya</taxon>
        <taxon>Ascomycota</taxon>
        <taxon>Pezizomycotina</taxon>
        <taxon>Eurotiomycetes</taxon>
        <taxon>Chaetothyriomycetidae</taxon>
        <taxon>Chaetothyriales</taxon>
        <taxon>Chaetothyriales incertae sedis</taxon>
        <taxon>Neophaeococcomyces</taxon>
    </lineage>
</organism>
<accession>A0ACC3ACB8</accession>